<gene>
    <name evidence="2" type="ORF">FGO68_gene14451</name>
</gene>
<dbReference type="EMBL" id="RRYP01014182">
    <property type="protein sequence ID" value="TNV76107.1"/>
    <property type="molecule type" value="Genomic_DNA"/>
</dbReference>
<feature type="transmembrane region" description="Helical" evidence="1">
    <location>
        <begin position="86"/>
        <end position="105"/>
    </location>
</feature>
<dbReference type="Proteomes" id="UP000785679">
    <property type="component" value="Unassembled WGS sequence"/>
</dbReference>
<protein>
    <submittedName>
        <fullName evidence="2">Uncharacterized protein</fullName>
    </submittedName>
</protein>
<sequence>MEKQIPQYTSTVANGYPAAQPQQTQFYPPLVGYENQNFPAQQFPNQFNQPMIPAGYINQQVAPSYEQIVNDPVFLLEKQLRCSRTVIIVFSIVTYFLFGAAFVHAFLDRYYGDFVSFYPIFLLLPHLCLALVAHTTIRKPIREQLMNGSGSTCSLILLALFSLFLIIAIVVIIWTTQELRYCYSESCGILESFLIFLGITPAMVWLLLWSLPCAYFSYKSKLEAGRRDQQLMQMVRGQNQ</sequence>
<evidence type="ECO:0000256" key="1">
    <source>
        <dbReference type="SAM" id="Phobius"/>
    </source>
</evidence>
<keyword evidence="1" id="KW-1133">Transmembrane helix</keyword>
<keyword evidence="1" id="KW-0812">Transmembrane</keyword>
<reference evidence="2" key="1">
    <citation type="submission" date="2019-06" db="EMBL/GenBank/DDBJ databases">
        <authorList>
            <person name="Zheng W."/>
        </authorList>
    </citation>
    <scope>NUCLEOTIDE SEQUENCE</scope>
    <source>
        <strain evidence="2">QDHG01</strain>
    </source>
</reference>
<comment type="caution">
    <text evidence="2">The sequence shown here is derived from an EMBL/GenBank/DDBJ whole genome shotgun (WGS) entry which is preliminary data.</text>
</comment>
<evidence type="ECO:0000313" key="2">
    <source>
        <dbReference type="EMBL" id="TNV76107.1"/>
    </source>
</evidence>
<keyword evidence="1" id="KW-0472">Membrane</keyword>
<evidence type="ECO:0000313" key="3">
    <source>
        <dbReference type="Proteomes" id="UP000785679"/>
    </source>
</evidence>
<accession>A0A8J8NJ96</accession>
<dbReference type="AlphaFoldDB" id="A0A8J8NJ96"/>
<keyword evidence="3" id="KW-1185">Reference proteome</keyword>
<feature type="transmembrane region" description="Helical" evidence="1">
    <location>
        <begin position="155"/>
        <end position="174"/>
    </location>
</feature>
<feature type="transmembrane region" description="Helical" evidence="1">
    <location>
        <begin position="117"/>
        <end position="134"/>
    </location>
</feature>
<proteinExistence type="predicted"/>
<name>A0A8J8NJ96_HALGN</name>
<organism evidence="2 3">
    <name type="scientific">Halteria grandinella</name>
    <dbReference type="NCBI Taxonomy" id="5974"/>
    <lineage>
        <taxon>Eukaryota</taxon>
        <taxon>Sar</taxon>
        <taxon>Alveolata</taxon>
        <taxon>Ciliophora</taxon>
        <taxon>Intramacronucleata</taxon>
        <taxon>Spirotrichea</taxon>
        <taxon>Stichotrichia</taxon>
        <taxon>Sporadotrichida</taxon>
        <taxon>Halteriidae</taxon>
        <taxon>Halteria</taxon>
    </lineage>
</organism>
<feature type="transmembrane region" description="Helical" evidence="1">
    <location>
        <begin position="194"/>
        <end position="218"/>
    </location>
</feature>